<dbReference type="GO" id="GO:0000166">
    <property type="term" value="F:nucleotide binding"/>
    <property type="evidence" value="ECO:0007669"/>
    <property type="project" value="UniProtKB-KW"/>
</dbReference>
<dbReference type="HAMAP" id="MF_00060">
    <property type="entry name" value="SurE"/>
    <property type="match status" value="1"/>
</dbReference>
<feature type="region of interest" description="Disordered" evidence="5">
    <location>
        <begin position="214"/>
        <end position="287"/>
    </location>
</feature>
<feature type="binding site" evidence="4">
    <location>
        <position position="42"/>
    </location>
    <ligand>
        <name>a divalent metal cation</name>
        <dbReference type="ChEBI" id="CHEBI:60240"/>
    </ligand>
</feature>
<dbReference type="InterPro" id="IPR030048">
    <property type="entry name" value="SurE"/>
</dbReference>
<evidence type="ECO:0000256" key="1">
    <source>
        <dbReference type="ARBA" id="ARBA00011062"/>
    </source>
</evidence>
<feature type="binding site" evidence="4">
    <location>
        <position position="11"/>
    </location>
    <ligand>
        <name>a divalent metal cation</name>
        <dbReference type="ChEBI" id="CHEBI:60240"/>
    </ligand>
</feature>
<accession>A0ABD6AKV8</accession>
<organism evidence="7 8">
    <name type="scientific">Halorubrum rutilum</name>
    <dbReference type="NCBI Taxonomy" id="1364933"/>
    <lineage>
        <taxon>Archaea</taxon>
        <taxon>Methanobacteriati</taxon>
        <taxon>Methanobacteriota</taxon>
        <taxon>Stenosarchaea group</taxon>
        <taxon>Halobacteria</taxon>
        <taxon>Halobacteriales</taxon>
        <taxon>Haloferacaceae</taxon>
        <taxon>Halorubrum</taxon>
    </lineage>
</organism>
<keyword evidence="8" id="KW-1185">Reference proteome</keyword>
<dbReference type="PANTHER" id="PTHR30457:SF0">
    <property type="entry name" value="PHOSPHATASE, PUTATIVE (AFU_ORTHOLOGUE AFUA_4G01070)-RELATED"/>
    <property type="match status" value="1"/>
</dbReference>
<dbReference type="Pfam" id="PF01975">
    <property type="entry name" value="SurE"/>
    <property type="match status" value="1"/>
</dbReference>
<dbReference type="PANTHER" id="PTHR30457">
    <property type="entry name" value="5'-NUCLEOTIDASE SURE"/>
    <property type="match status" value="1"/>
</dbReference>
<feature type="binding site" evidence="4">
    <location>
        <position position="12"/>
    </location>
    <ligand>
        <name>a divalent metal cation</name>
        <dbReference type="ChEBI" id="CHEBI:60240"/>
    </ligand>
</feature>
<comment type="caution">
    <text evidence="7">The sequence shown here is derived from an EMBL/GenBank/DDBJ whole genome shotgun (WGS) entry which is preliminary data.</text>
</comment>
<protein>
    <recommendedName>
        <fullName evidence="4">5'-nucleotidase SurE</fullName>
        <ecNumber evidence="4">3.1.3.5</ecNumber>
    </recommendedName>
    <alternativeName>
        <fullName evidence="4">Nucleoside 5'-monophosphate phosphohydrolase</fullName>
    </alternativeName>
</protein>
<dbReference type="GO" id="GO:0046872">
    <property type="term" value="F:metal ion binding"/>
    <property type="evidence" value="ECO:0007669"/>
    <property type="project" value="UniProtKB-UniRule"/>
</dbReference>
<comment type="catalytic activity">
    <reaction evidence="4">
        <text>a ribonucleoside 5'-phosphate + H2O = a ribonucleoside + phosphate</text>
        <dbReference type="Rhea" id="RHEA:12484"/>
        <dbReference type="ChEBI" id="CHEBI:15377"/>
        <dbReference type="ChEBI" id="CHEBI:18254"/>
        <dbReference type="ChEBI" id="CHEBI:43474"/>
        <dbReference type="ChEBI" id="CHEBI:58043"/>
        <dbReference type="EC" id="3.1.3.5"/>
    </reaction>
</comment>
<feature type="binding site" evidence="4">
    <location>
        <position position="90"/>
    </location>
    <ligand>
        <name>a divalent metal cation</name>
        <dbReference type="ChEBI" id="CHEBI:60240"/>
    </ligand>
</feature>
<evidence type="ECO:0000259" key="6">
    <source>
        <dbReference type="Pfam" id="PF01975"/>
    </source>
</evidence>
<dbReference type="InterPro" id="IPR002828">
    <property type="entry name" value="SurE-like_Pase/nucleotidase"/>
</dbReference>
<comment type="function">
    <text evidence="4">Nucleotidase that shows phosphatase activity on nucleoside 5'-monophosphates.</text>
</comment>
<evidence type="ECO:0000256" key="4">
    <source>
        <dbReference type="HAMAP-Rule" id="MF_00060"/>
    </source>
</evidence>
<dbReference type="EMBL" id="JBHTBL010000005">
    <property type="protein sequence ID" value="MFC7324612.1"/>
    <property type="molecule type" value="Genomic_DNA"/>
</dbReference>
<dbReference type="InterPro" id="IPR036523">
    <property type="entry name" value="SurE-like_sf"/>
</dbReference>
<dbReference type="SUPFAM" id="SSF64167">
    <property type="entry name" value="SurE-like"/>
    <property type="match status" value="1"/>
</dbReference>
<evidence type="ECO:0000256" key="2">
    <source>
        <dbReference type="ARBA" id="ARBA00022723"/>
    </source>
</evidence>
<keyword evidence="4" id="KW-0547">Nucleotide-binding</keyword>
<reference evidence="7 8" key="1">
    <citation type="journal article" date="2019" name="Int. J. Syst. Evol. Microbiol.">
        <title>The Global Catalogue of Microorganisms (GCM) 10K type strain sequencing project: providing services to taxonomists for standard genome sequencing and annotation.</title>
        <authorList>
            <consortium name="The Broad Institute Genomics Platform"/>
            <consortium name="The Broad Institute Genome Sequencing Center for Infectious Disease"/>
            <person name="Wu L."/>
            <person name="Ma J."/>
        </authorList>
    </citation>
    <scope>NUCLEOTIDE SEQUENCE [LARGE SCALE GENOMIC DNA]</scope>
    <source>
        <strain evidence="7 8">CGMCC 1.12554</strain>
    </source>
</reference>
<evidence type="ECO:0000313" key="7">
    <source>
        <dbReference type="EMBL" id="MFC7324612.1"/>
    </source>
</evidence>
<name>A0ABD6AKV8_9EURY</name>
<keyword evidence="3 4" id="KW-0378">Hydrolase</keyword>
<dbReference type="GO" id="GO:0005737">
    <property type="term" value="C:cytoplasm"/>
    <property type="evidence" value="ECO:0007669"/>
    <property type="project" value="UniProtKB-SubCell"/>
</dbReference>
<dbReference type="EC" id="3.1.3.5" evidence="4"/>
<feature type="domain" description="Survival protein SurE-like phosphatase/nucleotidase" evidence="6">
    <location>
        <begin position="6"/>
        <end position="177"/>
    </location>
</feature>
<dbReference type="GO" id="GO:0008253">
    <property type="term" value="F:5'-nucleotidase activity"/>
    <property type="evidence" value="ECO:0007669"/>
    <property type="project" value="UniProtKB-UniRule"/>
</dbReference>
<feature type="compositionally biased region" description="Basic and acidic residues" evidence="5">
    <location>
        <begin position="265"/>
        <end position="281"/>
    </location>
</feature>
<dbReference type="Gene3D" id="3.40.1210.10">
    <property type="entry name" value="Survival protein SurE-like phosphatase/nucleotidase"/>
    <property type="match status" value="1"/>
</dbReference>
<keyword evidence="4" id="KW-0963">Cytoplasm</keyword>
<comment type="subcellular location">
    <subcellularLocation>
        <location evidence="4">Cytoplasm</location>
    </subcellularLocation>
</comment>
<evidence type="ECO:0000256" key="5">
    <source>
        <dbReference type="SAM" id="MobiDB-lite"/>
    </source>
</evidence>
<gene>
    <name evidence="4 7" type="primary">surE</name>
    <name evidence="7" type="ORF">ACFQMF_08470</name>
</gene>
<comment type="similarity">
    <text evidence="1 4">Belongs to the SurE nucleotidase family.</text>
</comment>
<dbReference type="AlphaFoldDB" id="A0ABD6AKV8"/>
<sequence>MSVERILLTNDDGVDAAGLRALYDALAPDYDVVAVAPTGDRSSIGRAISADVDVAEHELGYAVDGTPVDCVVAGLDELVPDADLVVAGCNEGANLGAYTLGRSGTVSAVVEGAFFGVPGIAASMYVPGGDDWWKRELPPESFAHAVRATRFLVDEAPEAGAFERADYLNVNAPMAEPAAGDGGEASAADESAPSDAAVDPAPMRVTAPSEWYGMEATADGDGGVAISDPIWGRMTPADVPDPVGTDRRAVVDGEVSVSPLSVPHAAERDAGLDELADRYGADDADGE</sequence>
<keyword evidence="2 4" id="KW-0479">Metal-binding</keyword>
<evidence type="ECO:0000256" key="3">
    <source>
        <dbReference type="ARBA" id="ARBA00022801"/>
    </source>
</evidence>
<proteinExistence type="inferred from homology"/>
<dbReference type="RefSeq" id="WP_256408996.1">
    <property type="nucleotide sequence ID" value="NZ_JANHDN010000004.1"/>
</dbReference>
<evidence type="ECO:0000313" key="8">
    <source>
        <dbReference type="Proteomes" id="UP001596545"/>
    </source>
</evidence>
<comment type="cofactor">
    <cofactor evidence="4">
        <name>a divalent metal cation</name>
        <dbReference type="ChEBI" id="CHEBI:60240"/>
    </cofactor>
    <text evidence="4">Binds 1 divalent metal cation per subunit.</text>
</comment>
<dbReference type="Proteomes" id="UP001596545">
    <property type="component" value="Unassembled WGS sequence"/>
</dbReference>
<feature type="region of interest" description="Disordered" evidence="5">
    <location>
        <begin position="175"/>
        <end position="202"/>
    </location>
</feature>